<evidence type="ECO:0000313" key="1">
    <source>
        <dbReference type="EMBL" id="SDY30304.1"/>
    </source>
</evidence>
<dbReference type="AlphaFoldDB" id="A0A1H3ITU2"/>
<protein>
    <submittedName>
        <fullName evidence="1">Uncharacterized protein</fullName>
    </submittedName>
</protein>
<dbReference type="Proteomes" id="UP000199249">
    <property type="component" value="Unassembled WGS sequence"/>
</dbReference>
<name>A0A1H3ITU2_9BACT</name>
<accession>A0A1H3ITU2</accession>
<sequence>MVISFVSRPPAPDLYPPQLPELVVHQLPTDAAEAARLNQLAQLVTASLPLSDLRDLAPAIRGLFPPPAYLVGCGGAHIWLHRTGESQRLALVR</sequence>
<gene>
    <name evidence="1" type="ORF">SAMN04488069_107127</name>
</gene>
<dbReference type="RefSeq" id="WP_245711880.1">
    <property type="nucleotide sequence ID" value="NZ_FNOV01000007.1"/>
</dbReference>
<proteinExistence type="predicted"/>
<dbReference type="EMBL" id="FNOV01000007">
    <property type="protein sequence ID" value="SDY30304.1"/>
    <property type="molecule type" value="Genomic_DNA"/>
</dbReference>
<keyword evidence="2" id="KW-1185">Reference proteome</keyword>
<evidence type="ECO:0000313" key="2">
    <source>
        <dbReference type="Proteomes" id="UP000199249"/>
    </source>
</evidence>
<reference evidence="2" key="1">
    <citation type="submission" date="2016-10" db="EMBL/GenBank/DDBJ databases">
        <authorList>
            <person name="Varghese N."/>
            <person name="Submissions S."/>
        </authorList>
    </citation>
    <scope>NUCLEOTIDE SEQUENCE [LARGE SCALE GENOMIC DNA]</scope>
    <source>
        <strain evidence="2">CGMCC 1.8975</strain>
    </source>
</reference>
<dbReference type="STRING" id="651662.SAMN04488069_107127"/>
<organism evidence="1 2">
    <name type="scientific">Hymenobacter psychrophilus</name>
    <dbReference type="NCBI Taxonomy" id="651662"/>
    <lineage>
        <taxon>Bacteria</taxon>
        <taxon>Pseudomonadati</taxon>
        <taxon>Bacteroidota</taxon>
        <taxon>Cytophagia</taxon>
        <taxon>Cytophagales</taxon>
        <taxon>Hymenobacteraceae</taxon>
        <taxon>Hymenobacter</taxon>
    </lineage>
</organism>